<dbReference type="SUPFAM" id="SSF53244">
    <property type="entry name" value="MurD-like peptide ligases, peptide-binding domain"/>
    <property type="match status" value="1"/>
</dbReference>
<comment type="caution">
    <text evidence="2">The sequence shown here is derived from an EMBL/GenBank/DDBJ whole genome shotgun (WGS) entry which is preliminary data.</text>
</comment>
<dbReference type="InterPro" id="IPR004101">
    <property type="entry name" value="Mur_ligase_C"/>
</dbReference>
<dbReference type="SUPFAM" id="SSF53623">
    <property type="entry name" value="MurD-like peptide ligases, catalytic domain"/>
    <property type="match status" value="1"/>
</dbReference>
<gene>
    <name evidence="2" type="ORF">COX77_04875</name>
</gene>
<protein>
    <recommendedName>
        <fullName evidence="1">Mur ligase C-terminal domain-containing protein</fullName>
    </recommendedName>
</protein>
<accession>A0A2M7VDA5</accession>
<dbReference type="Gene3D" id="3.40.1190.10">
    <property type="entry name" value="Mur-like, catalytic domain"/>
    <property type="match status" value="1"/>
</dbReference>
<dbReference type="GO" id="GO:0016881">
    <property type="term" value="F:acid-amino acid ligase activity"/>
    <property type="evidence" value="ECO:0007669"/>
    <property type="project" value="InterPro"/>
</dbReference>
<evidence type="ECO:0000259" key="1">
    <source>
        <dbReference type="Pfam" id="PF02875"/>
    </source>
</evidence>
<reference evidence="3" key="1">
    <citation type="submission" date="2017-09" db="EMBL/GenBank/DDBJ databases">
        <title>Depth-based differentiation of microbial function through sediment-hosted aquifers and enrichment of novel symbionts in the deep terrestrial subsurface.</title>
        <authorList>
            <person name="Probst A.J."/>
            <person name="Ladd B."/>
            <person name="Jarett J.K."/>
            <person name="Geller-Mcgrath D.E."/>
            <person name="Sieber C.M.K."/>
            <person name="Emerson J.B."/>
            <person name="Anantharaman K."/>
            <person name="Thomas B.C."/>
            <person name="Malmstrom R."/>
            <person name="Stieglmeier M."/>
            <person name="Klingl A."/>
            <person name="Woyke T."/>
            <person name="Ryan C.M."/>
            <person name="Banfield J.F."/>
        </authorList>
    </citation>
    <scope>NUCLEOTIDE SEQUENCE [LARGE SCALE GENOMIC DNA]</scope>
</reference>
<dbReference type="Gene3D" id="3.90.190.20">
    <property type="entry name" value="Mur ligase, C-terminal domain"/>
    <property type="match status" value="1"/>
</dbReference>
<dbReference type="Proteomes" id="UP000230405">
    <property type="component" value="Unassembled WGS sequence"/>
</dbReference>
<evidence type="ECO:0000313" key="3">
    <source>
        <dbReference type="Proteomes" id="UP000230405"/>
    </source>
</evidence>
<dbReference type="EMBL" id="PFPO01000093">
    <property type="protein sequence ID" value="PIZ98351.1"/>
    <property type="molecule type" value="Genomic_DNA"/>
</dbReference>
<dbReference type="PANTHER" id="PTHR23135:SF4">
    <property type="entry name" value="UDP-N-ACETYLMURAMOYL-L-ALANYL-D-GLUTAMATE--2,6-DIAMINOPIMELATE LIGASE MURE HOMOLOG, CHLOROPLASTIC"/>
    <property type="match status" value="1"/>
</dbReference>
<feature type="non-terminal residue" evidence="2">
    <location>
        <position position="1"/>
    </location>
</feature>
<feature type="domain" description="Mur ligase C-terminal" evidence="1">
    <location>
        <begin position="80"/>
        <end position="212"/>
    </location>
</feature>
<proteinExistence type="predicted"/>
<dbReference type="InterPro" id="IPR036615">
    <property type="entry name" value="Mur_ligase_C_dom_sf"/>
</dbReference>
<dbReference type="Pfam" id="PF02875">
    <property type="entry name" value="Mur_ligase_C"/>
    <property type="match status" value="1"/>
</dbReference>
<dbReference type="GO" id="GO:0005524">
    <property type="term" value="F:ATP binding"/>
    <property type="evidence" value="ECO:0007669"/>
    <property type="project" value="InterPro"/>
</dbReference>
<dbReference type="AlphaFoldDB" id="A0A2M7VDA5"/>
<name>A0A2M7VDA5_9BACT</name>
<evidence type="ECO:0000313" key="2">
    <source>
        <dbReference type="EMBL" id="PIZ98351.1"/>
    </source>
</evidence>
<organism evidence="2 3">
    <name type="scientific">Candidatus Komeilibacteria bacterium CG_4_10_14_0_2_um_filter_37_10</name>
    <dbReference type="NCBI Taxonomy" id="1974470"/>
    <lineage>
        <taxon>Bacteria</taxon>
        <taxon>Candidatus Komeiliibacteriota</taxon>
    </lineage>
</organism>
<sequence length="244" mass="26941">AGFSLQAKNNLEVFKVIYADQLASNLQGIKFVVKGQLFSSPLLGKFNINNCLAAITTADAFGISLEVAAKALSKVALIPGRMEFIRAGQRFNILVDYAPEPYSLRQLYTTLDDWQFDHLIHVLGSAGGGRDQARRPILGQMAATKADTIIVTNEDPYDEDPQFIIDQIVAGAQPIIRLTGKKFWSILDRREAIKKALVLATDNDLVLITGKGSEQAICLANGKMQPWDDRIVVREELEKLVKVN</sequence>
<dbReference type="InterPro" id="IPR036565">
    <property type="entry name" value="Mur-like_cat_sf"/>
</dbReference>
<dbReference type="PANTHER" id="PTHR23135">
    <property type="entry name" value="MUR LIGASE FAMILY MEMBER"/>
    <property type="match status" value="1"/>
</dbReference>